<evidence type="ECO:0000313" key="2">
    <source>
        <dbReference type="Proteomes" id="UP000628669"/>
    </source>
</evidence>
<evidence type="ECO:0008006" key="3">
    <source>
        <dbReference type="Google" id="ProtNLM"/>
    </source>
</evidence>
<protein>
    <recommendedName>
        <fullName evidence="3">Glyoxalase</fullName>
    </recommendedName>
</protein>
<dbReference type="RefSeq" id="WP_200245561.1">
    <property type="nucleotide sequence ID" value="NZ_JAENHK010000010.1"/>
</dbReference>
<gene>
    <name evidence="1" type="ORF">JHL15_10320</name>
</gene>
<name>A0ABS1FUQ4_9FLAO</name>
<proteinExistence type="predicted"/>
<dbReference type="SUPFAM" id="SSF54593">
    <property type="entry name" value="Glyoxalase/Bleomycin resistance protein/Dihydroxybiphenyl dioxygenase"/>
    <property type="match status" value="1"/>
</dbReference>
<dbReference type="InterPro" id="IPR029068">
    <property type="entry name" value="Glyas_Bleomycin-R_OHBP_Dase"/>
</dbReference>
<keyword evidence="2" id="KW-1185">Reference proteome</keyword>
<dbReference type="EMBL" id="JAENHK010000010">
    <property type="protein sequence ID" value="MBK1896147.1"/>
    <property type="molecule type" value="Genomic_DNA"/>
</dbReference>
<reference evidence="2" key="1">
    <citation type="submission" date="2021-01" db="EMBL/GenBank/DDBJ databases">
        <title>Genome public.</title>
        <authorList>
            <person name="Liu C."/>
            <person name="Sun Q."/>
        </authorList>
    </citation>
    <scope>NUCLEOTIDE SEQUENCE [LARGE SCALE GENOMIC DNA]</scope>
    <source>
        <strain evidence="2">YIM B02567</strain>
    </source>
</reference>
<sequence length="136" mass="15459">MLTQQNKSAKFGVFITLAGNCKEALTFYQSCFGGELFLEILEMPLNPYSIKPVISGSLISERIVLYGSDLVHDEGYQMGNHLAIYFPCRNTSERFSLIKQLVGDIEDFPMEMKKQRLIEITDLFGVRWILGVSPEK</sequence>
<accession>A0ABS1FUQ4</accession>
<dbReference type="Proteomes" id="UP000628669">
    <property type="component" value="Unassembled WGS sequence"/>
</dbReference>
<evidence type="ECO:0000313" key="1">
    <source>
        <dbReference type="EMBL" id="MBK1896147.1"/>
    </source>
</evidence>
<organism evidence="1 2">
    <name type="scientific">Chryseobacterium paridis</name>
    <dbReference type="NCBI Taxonomy" id="2800328"/>
    <lineage>
        <taxon>Bacteria</taxon>
        <taxon>Pseudomonadati</taxon>
        <taxon>Bacteroidota</taxon>
        <taxon>Flavobacteriia</taxon>
        <taxon>Flavobacteriales</taxon>
        <taxon>Weeksellaceae</taxon>
        <taxon>Chryseobacterium group</taxon>
        <taxon>Chryseobacterium</taxon>
    </lineage>
</organism>
<dbReference type="Gene3D" id="3.10.180.10">
    <property type="entry name" value="2,3-Dihydroxybiphenyl 1,2-Dioxygenase, domain 1"/>
    <property type="match status" value="1"/>
</dbReference>
<comment type="caution">
    <text evidence="1">The sequence shown here is derived from an EMBL/GenBank/DDBJ whole genome shotgun (WGS) entry which is preliminary data.</text>
</comment>